<dbReference type="EMBL" id="KZ352766">
    <property type="protein sequence ID" value="PIO61963.1"/>
    <property type="molecule type" value="Genomic_DNA"/>
</dbReference>
<dbReference type="AlphaFoldDB" id="A0A2G9TVB5"/>
<gene>
    <name evidence="1" type="ORF">TELCIR_16498</name>
</gene>
<evidence type="ECO:0000313" key="2">
    <source>
        <dbReference type="Proteomes" id="UP000230423"/>
    </source>
</evidence>
<reference evidence="1 2" key="1">
    <citation type="submission" date="2015-09" db="EMBL/GenBank/DDBJ databases">
        <title>Draft genome of the parasitic nematode Teladorsagia circumcincta isolate WARC Sus (inbred).</title>
        <authorList>
            <person name="Mitreva M."/>
        </authorList>
    </citation>
    <scope>NUCLEOTIDE SEQUENCE [LARGE SCALE GENOMIC DNA]</scope>
    <source>
        <strain evidence="1 2">S</strain>
    </source>
</reference>
<dbReference type="PANTHER" id="PTHR42899">
    <property type="entry name" value="SPERMATOGENESIS-ASSOCIATED PROTEIN 20"/>
    <property type="match status" value="1"/>
</dbReference>
<dbReference type="InterPro" id="IPR024705">
    <property type="entry name" value="Ssp411"/>
</dbReference>
<dbReference type="OrthoDB" id="1923667at2759"/>
<dbReference type="GO" id="GO:0005975">
    <property type="term" value="P:carbohydrate metabolic process"/>
    <property type="evidence" value="ECO:0007669"/>
    <property type="project" value="InterPro"/>
</dbReference>
<proteinExistence type="predicted"/>
<evidence type="ECO:0000313" key="1">
    <source>
        <dbReference type="EMBL" id="PIO61963.1"/>
    </source>
</evidence>
<accession>A0A2G9TVB5</accession>
<dbReference type="Proteomes" id="UP000230423">
    <property type="component" value="Unassembled WGS sequence"/>
</dbReference>
<sequence>MLDATLDGMSKGGIHDHIGKGFHRYSVDEEWHVPHFEKMLYDQSQLLSVYADCSRIFGDKFNAVVKDIADYMEGCLSHKLLKRVVSTGALLKLMDWARVIKRETEDVVKEINAKLVYTLLSKAGGFYAAEDADSFPTANSNKKQEGAFCVWEMSEVNELLKDLKFGDKDAVNLFCRYYDIHEKGNVGRFKDPHGELQRKNVLRMKQSHDEFAEEFGLPSEVLSAGIEEAKLILAEARSKRPAPHLDSKMVCSWQGLAITGFVKASLALARQDYLERAKKTVEFVKRYLMDENGQLLRAAYRGDDGNVETT</sequence>
<dbReference type="SUPFAM" id="SSF48208">
    <property type="entry name" value="Six-hairpin glycosidases"/>
    <property type="match status" value="1"/>
</dbReference>
<organism evidence="1 2">
    <name type="scientific">Teladorsagia circumcincta</name>
    <name type="common">Brown stomach worm</name>
    <name type="synonym">Ostertagia circumcincta</name>
    <dbReference type="NCBI Taxonomy" id="45464"/>
    <lineage>
        <taxon>Eukaryota</taxon>
        <taxon>Metazoa</taxon>
        <taxon>Ecdysozoa</taxon>
        <taxon>Nematoda</taxon>
        <taxon>Chromadorea</taxon>
        <taxon>Rhabditida</taxon>
        <taxon>Rhabditina</taxon>
        <taxon>Rhabditomorpha</taxon>
        <taxon>Strongyloidea</taxon>
        <taxon>Trichostrongylidae</taxon>
        <taxon>Teladorsagia</taxon>
    </lineage>
</organism>
<protein>
    <submittedName>
        <fullName evidence="1">Uncharacterized protein</fullName>
    </submittedName>
</protein>
<keyword evidence="2" id="KW-1185">Reference proteome</keyword>
<dbReference type="InterPro" id="IPR008928">
    <property type="entry name" value="6-hairpin_glycosidase_sf"/>
</dbReference>
<dbReference type="PANTHER" id="PTHR42899:SF1">
    <property type="entry name" value="SPERMATOGENESIS-ASSOCIATED PROTEIN 20"/>
    <property type="match status" value="1"/>
</dbReference>
<name>A0A2G9TVB5_TELCI</name>